<dbReference type="EMBL" id="JAAAWP010000005">
    <property type="protein sequence ID" value="NDW21698.1"/>
    <property type="molecule type" value="Genomic_DNA"/>
</dbReference>
<proteinExistence type="predicted"/>
<organism evidence="1 2">
    <name type="scientific">Alteromonas hispanica</name>
    <dbReference type="NCBI Taxonomy" id="315421"/>
    <lineage>
        <taxon>Bacteria</taxon>
        <taxon>Pseudomonadati</taxon>
        <taxon>Pseudomonadota</taxon>
        <taxon>Gammaproteobacteria</taxon>
        <taxon>Alteromonadales</taxon>
        <taxon>Alteromonadaceae</taxon>
        <taxon>Alteromonas/Salinimonas group</taxon>
        <taxon>Alteromonas</taxon>
    </lineage>
</organism>
<protein>
    <submittedName>
        <fullName evidence="1">Uncharacterized protein</fullName>
    </submittedName>
</protein>
<dbReference type="Proteomes" id="UP000478837">
    <property type="component" value="Unassembled WGS sequence"/>
</dbReference>
<dbReference type="RefSeq" id="WP_163111656.1">
    <property type="nucleotide sequence ID" value="NZ_JAAAWP010000005.1"/>
</dbReference>
<evidence type="ECO:0000313" key="1">
    <source>
        <dbReference type="EMBL" id="NDW21698.1"/>
    </source>
</evidence>
<dbReference type="SUPFAM" id="SSF50118">
    <property type="entry name" value="Cell growth inhibitor/plasmid maintenance toxic component"/>
    <property type="match status" value="1"/>
</dbReference>
<dbReference type="InterPro" id="IPR011067">
    <property type="entry name" value="Plasmid_toxin/cell-grow_inhib"/>
</dbReference>
<accession>A0A6L9MU48</accession>
<dbReference type="AlphaFoldDB" id="A0A6L9MU48"/>
<gene>
    <name evidence="1" type="ORF">GTW09_09225</name>
</gene>
<keyword evidence="2" id="KW-1185">Reference proteome</keyword>
<reference evidence="1 2" key="1">
    <citation type="submission" date="2020-01" db="EMBL/GenBank/DDBJ databases">
        <title>Genomes of bacteria type strains.</title>
        <authorList>
            <person name="Chen J."/>
            <person name="Zhu S."/>
            <person name="Yang J."/>
        </authorList>
    </citation>
    <scope>NUCLEOTIDE SEQUENCE [LARGE SCALE GENOMIC DNA]</scope>
    <source>
        <strain evidence="1 2">LMG 22958</strain>
    </source>
</reference>
<evidence type="ECO:0000313" key="2">
    <source>
        <dbReference type="Proteomes" id="UP000478837"/>
    </source>
</evidence>
<comment type="caution">
    <text evidence="1">The sequence shown here is derived from an EMBL/GenBank/DDBJ whole genome shotgun (WGS) entry which is preliminary data.</text>
</comment>
<name>A0A6L9MU48_9ALTE</name>
<sequence>MITQFSVCQYSSSIVVILTNTVFNEVESILVAPLKPFEGLSYVKDLQIPCEVSGVNYYVDLLDIATVSKRNLKLIPEQSLKPIRTKIKYGIDLLIDGF</sequence>
<dbReference type="Gene3D" id="2.30.30.110">
    <property type="match status" value="1"/>
</dbReference>